<dbReference type="InterPro" id="IPR050204">
    <property type="entry name" value="AraC_XylS_family_regulators"/>
</dbReference>
<evidence type="ECO:0000313" key="8">
    <source>
        <dbReference type="Proteomes" id="UP000648663"/>
    </source>
</evidence>
<dbReference type="InterPro" id="IPR018062">
    <property type="entry name" value="HTH_AraC-typ_CS"/>
</dbReference>
<dbReference type="Gene3D" id="1.10.10.60">
    <property type="entry name" value="Homeodomain-like"/>
    <property type="match status" value="1"/>
</dbReference>
<keyword evidence="3" id="KW-0804">Transcription</keyword>
<dbReference type="Proteomes" id="UP000552836">
    <property type="component" value="Unassembled WGS sequence"/>
</dbReference>
<dbReference type="EMBL" id="JAAMPA010000002">
    <property type="protein sequence ID" value="NIH68939.1"/>
    <property type="molecule type" value="Genomic_DNA"/>
</dbReference>
<protein>
    <submittedName>
        <fullName evidence="6">AraC family transcriptional regulator</fullName>
    </submittedName>
</protein>
<dbReference type="PROSITE" id="PS01124">
    <property type="entry name" value="HTH_ARAC_FAMILY_2"/>
    <property type="match status" value="1"/>
</dbReference>
<proteinExistence type="predicted"/>
<accession>A0A846LZT2</accession>
<dbReference type="Pfam" id="PF12833">
    <property type="entry name" value="HTH_18"/>
    <property type="match status" value="1"/>
</dbReference>
<dbReference type="RefSeq" id="WP_166756547.1">
    <property type="nucleotide sequence ID" value="NZ_BAABJU010000003.1"/>
</dbReference>
<gene>
    <name evidence="6" type="ORF">FB380_003427</name>
    <name evidence="5" type="ORF">GCM10011589_38600</name>
</gene>
<dbReference type="SUPFAM" id="SSF46689">
    <property type="entry name" value="Homeodomain-like"/>
    <property type="match status" value="2"/>
</dbReference>
<comment type="caution">
    <text evidence="6">The sequence shown here is derived from an EMBL/GenBank/DDBJ whole genome shotgun (WGS) entry which is preliminary data.</text>
</comment>
<keyword evidence="2" id="KW-0238">DNA-binding</keyword>
<reference evidence="5" key="4">
    <citation type="submission" date="2024-05" db="EMBL/GenBank/DDBJ databases">
        <authorList>
            <person name="Sun Q."/>
            <person name="Zhou Y."/>
        </authorList>
    </citation>
    <scope>NUCLEOTIDE SEQUENCE</scope>
    <source>
        <strain evidence="5">CGMCC 4.5581</strain>
    </source>
</reference>
<keyword evidence="8" id="KW-1185">Reference proteome</keyword>
<dbReference type="PANTHER" id="PTHR46796">
    <property type="entry name" value="HTH-TYPE TRANSCRIPTIONAL ACTIVATOR RHAS-RELATED"/>
    <property type="match status" value="1"/>
</dbReference>
<evidence type="ECO:0000313" key="6">
    <source>
        <dbReference type="EMBL" id="NIH68939.1"/>
    </source>
</evidence>
<evidence type="ECO:0000259" key="4">
    <source>
        <dbReference type="PROSITE" id="PS01124"/>
    </source>
</evidence>
<reference evidence="6 7" key="3">
    <citation type="submission" date="2020-02" db="EMBL/GenBank/DDBJ databases">
        <title>Sequencing the genomes of 1000 actinobacteria strains.</title>
        <authorList>
            <person name="Klenk H.-P."/>
        </authorList>
    </citation>
    <scope>NUCLEOTIDE SEQUENCE [LARGE SCALE GENOMIC DNA]</scope>
    <source>
        <strain evidence="6 7">DSM 45201</strain>
    </source>
</reference>
<sequence>MTQSPEPVELRPGLLVVPVQRQVLDDVVPAAAEHCVLVNVGRPYRLLETLDSRQQATTGLPGDVAVVPAGAEFAVRTRDGAPQDVSTLVVAVAPQLLDEALSAAGSHRTAGPAPVVGARSPAVATLARLLEAGLDDTSGLGRLMLESTGLALVAALARDHTTARTPTTAAPAGLSRGQLERVLRRVEDDLAGPLSVGELAALAAVSEFHFSRQFRLATGASPHQYVLSRRLARARQLLTATDLPIAVVAARCGFADQSHLTRHVRRALGTTPAALRAAGRGA</sequence>
<organism evidence="6 7">
    <name type="scientific">Modestobacter marinus</name>
    <dbReference type="NCBI Taxonomy" id="477641"/>
    <lineage>
        <taxon>Bacteria</taxon>
        <taxon>Bacillati</taxon>
        <taxon>Actinomycetota</taxon>
        <taxon>Actinomycetes</taxon>
        <taxon>Geodermatophilales</taxon>
        <taxon>Geodermatophilaceae</taxon>
        <taxon>Modestobacter</taxon>
    </lineage>
</organism>
<dbReference type="InterPro" id="IPR018060">
    <property type="entry name" value="HTH_AraC"/>
</dbReference>
<dbReference type="GO" id="GO:0043565">
    <property type="term" value="F:sequence-specific DNA binding"/>
    <property type="evidence" value="ECO:0007669"/>
    <property type="project" value="InterPro"/>
</dbReference>
<reference evidence="8" key="2">
    <citation type="journal article" date="2019" name="Int. J. Syst. Evol. Microbiol.">
        <title>The Global Catalogue of Microorganisms (GCM) 10K type strain sequencing project: providing services to taxonomists for standard genome sequencing and annotation.</title>
        <authorList>
            <consortium name="The Broad Institute Genomics Platform"/>
            <consortium name="The Broad Institute Genome Sequencing Center for Infectious Disease"/>
            <person name="Wu L."/>
            <person name="Ma J."/>
        </authorList>
    </citation>
    <scope>NUCLEOTIDE SEQUENCE [LARGE SCALE GENOMIC DNA]</scope>
    <source>
        <strain evidence="8">CGMCC 4.5581</strain>
    </source>
</reference>
<dbReference type="Proteomes" id="UP000648663">
    <property type="component" value="Unassembled WGS sequence"/>
</dbReference>
<keyword evidence="1" id="KW-0805">Transcription regulation</keyword>
<dbReference type="EMBL" id="BMMI01000007">
    <property type="protein sequence ID" value="GGL78791.1"/>
    <property type="molecule type" value="Genomic_DNA"/>
</dbReference>
<evidence type="ECO:0000256" key="3">
    <source>
        <dbReference type="ARBA" id="ARBA00023163"/>
    </source>
</evidence>
<evidence type="ECO:0000313" key="7">
    <source>
        <dbReference type="Proteomes" id="UP000552836"/>
    </source>
</evidence>
<evidence type="ECO:0000256" key="1">
    <source>
        <dbReference type="ARBA" id="ARBA00023015"/>
    </source>
</evidence>
<evidence type="ECO:0000313" key="5">
    <source>
        <dbReference type="EMBL" id="GGL78791.1"/>
    </source>
</evidence>
<feature type="domain" description="HTH araC/xylS-type" evidence="4">
    <location>
        <begin position="180"/>
        <end position="278"/>
    </location>
</feature>
<dbReference type="PROSITE" id="PS00041">
    <property type="entry name" value="HTH_ARAC_FAMILY_1"/>
    <property type="match status" value="1"/>
</dbReference>
<name>A0A846LZT2_9ACTN</name>
<dbReference type="SMART" id="SM00342">
    <property type="entry name" value="HTH_ARAC"/>
    <property type="match status" value="1"/>
</dbReference>
<reference evidence="5" key="1">
    <citation type="journal article" date="2014" name="Int. J. Syst. Evol. Microbiol.">
        <title>Complete genome of a new Firmicutes species belonging to the dominant human colonic microbiota ('Ruminococcus bicirculans') reveals two chromosomes and a selective capacity to utilize plant glucans.</title>
        <authorList>
            <consortium name="NISC Comparative Sequencing Program"/>
            <person name="Wegmann U."/>
            <person name="Louis P."/>
            <person name="Goesmann A."/>
            <person name="Henrissat B."/>
            <person name="Duncan S.H."/>
            <person name="Flint H.J."/>
        </authorList>
    </citation>
    <scope>NUCLEOTIDE SEQUENCE</scope>
    <source>
        <strain evidence="5">CGMCC 4.5581</strain>
    </source>
</reference>
<evidence type="ECO:0000256" key="2">
    <source>
        <dbReference type="ARBA" id="ARBA00023125"/>
    </source>
</evidence>
<dbReference type="InterPro" id="IPR009057">
    <property type="entry name" value="Homeodomain-like_sf"/>
</dbReference>
<dbReference type="GO" id="GO:0003700">
    <property type="term" value="F:DNA-binding transcription factor activity"/>
    <property type="evidence" value="ECO:0007669"/>
    <property type="project" value="InterPro"/>
</dbReference>
<dbReference type="AlphaFoldDB" id="A0A846LZT2"/>